<dbReference type="Proteomes" id="UP000663570">
    <property type="component" value="Chromosome"/>
</dbReference>
<name>A0ABX7M5Q3_9RHOO</name>
<reference evidence="2 3" key="1">
    <citation type="submission" date="2021-02" db="EMBL/GenBank/DDBJ databases">
        <title>Niveibacterium changnyeongensis HC41.</title>
        <authorList>
            <person name="Kang M."/>
        </authorList>
    </citation>
    <scope>NUCLEOTIDE SEQUENCE [LARGE SCALE GENOMIC DNA]</scope>
    <source>
        <strain evidence="2 3">HC41</strain>
    </source>
</reference>
<evidence type="ECO:0000256" key="1">
    <source>
        <dbReference type="SAM" id="Phobius"/>
    </source>
</evidence>
<dbReference type="SUPFAM" id="SSF81442">
    <property type="entry name" value="Cytochrome c oxidase subunit I-like"/>
    <property type="match status" value="1"/>
</dbReference>
<sequence length="130" mass="13952">MTRQAQRWVLLALLYFVVAVALGVGMAASHDFRLRPIHVHLNLLGWVSLALTGWVYTQFPRAAANRAATLHFWLYNLALPVMMAGLAALLLGTPAAEPVVAVSSVLVFASVVLFAVNVIRHRLPAGAAAA</sequence>
<gene>
    <name evidence="2" type="ORF">JY500_00105</name>
</gene>
<dbReference type="RefSeq" id="WP_206254638.1">
    <property type="nucleotide sequence ID" value="NZ_CP071060.1"/>
</dbReference>
<proteinExistence type="predicted"/>
<feature type="transmembrane region" description="Helical" evidence="1">
    <location>
        <begin position="98"/>
        <end position="119"/>
    </location>
</feature>
<feature type="transmembrane region" description="Helical" evidence="1">
    <location>
        <begin position="68"/>
        <end position="92"/>
    </location>
</feature>
<keyword evidence="1" id="KW-0472">Membrane</keyword>
<organism evidence="2 3">
    <name type="scientific">Niveibacterium microcysteis</name>
    <dbReference type="NCBI Taxonomy" id="2811415"/>
    <lineage>
        <taxon>Bacteria</taxon>
        <taxon>Pseudomonadati</taxon>
        <taxon>Pseudomonadota</taxon>
        <taxon>Betaproteobacteria</taxon>
        <taxon>Rhodocyclales</taxon>
        <taxon>Rhodocyclaceae</taxon>
        <taxon>Niveibacterium</taxon>
    </lineage>
</organism>
<keyword evidence="1" id="KW-0812">Transmembrane</keyword>
<dbReference type="Gene3D" id="1.20.210.10">
    <property type="entry name" value="Cytochrome c oxidase-like, subunit I domain"/>
    <property type="match status" value="1"/>
</dbReference>
<evidence type="ECO:0008006" key="4">
    <source>
        <dbReference type="Google" id="ProtNLM"/>
    </source>
</evidence>
<dbReference type="EMBL" id="CP071060">
    <property type="protein sequence ID" value="QSI77090.1"/>
    <property type="molecule type" value="Genomic_DNA"/>
</dbReference>
<keyword evidence="1" id="KW-1133">Transmembrane helix</keyword>
<dbReference type="InterPro" id="IPR036927">
    <property type="entry name" value="Cyt_c_oxase-like_su1_sf"/>
</dbReference>
<accession>A0ABX7M5Q3</accession>
<keyword evidence="3" id="KW-1185">Reference proteome</keyword>
<feature type="transmembrane region" description="Helical" evidence="1">
    <location>
        <begin position="37"/>
        <end position="56"/>
    </location>
</feature>
<evidence type="ECO:0000313" key="2">
    <source>
        <dbReference type="EMBL" id="QSI77090.1"/>
    </source>
</evidence>
<protein>
    <recommendedName>
        <fullName evidence="4">Cytochrome-c oxidase</fullName>
    </recommendedName>
</protein>
<evidence type="ECO:0000313" key="3">
    <source>
        <dbReference type="Proteomes" id="UP000663570"/>
    </source>
</evidence>